<organism evidence="2 3">
    <name type="scientific">Aliivibrio fischeri (strain MJ11)</name>
    <name type="common">Vibrio fischeri</name>
    <dbReference type="NCBI Taxonomy" id="388396"/>
    <lineage>
        <taxon>Bacteria</taxon>
        <taxon>Pseudomonadati</taxon>
        <taxon>Pseudomonadota</taxon>
        <taxon>Gammaproteobacteria</taxon>
        <taxon>Vibrionales</taxon>
        <taxon>Vibrionaceae</taxon>
        <taxon>Aliivibrio</taxon>
    </lineage>
</organism>
<accession>B5EUJ2</accession>
<dbReference type="KEGG" id="vfm:VFMJ11_A0811"/>
<evidence type="ECO:0000313" key="2">
    <source>
        <dbReference type="EMBL" id="ACH63597.1"/>
    </source>
</evidence>
<sequence>MKVAYINEKLIASNAMFIASDNRDFLYSDMDFNPTSTQYPIIWEDKNMASFGVFDITNSGDLSVTAPIAEVFMSFDPYGVEFYPNRLNCADGMSDQIRYIIAIHNEVDVVDLDKSHIEKMVIKYNPEKHGYDIPDEDKKDVIMYRTSRLFLSEEKIQNLPENKKHIFRVKDTEAFFFSEEVYNALYNIAVDGKASGLTAYTFDTNEKAPKF</sequence>
<dbReference type="HOGENOM" id="CLU_122428_0_0_6"/>
<dbReference type="RefSeq" id="WP_012534793.1">
    <property type="nucleotide sequence ID" value="NC_011186.1"/>
</dbReference>
<dbReference type="EMBL" id="CP001133">
    <property type="protein sequence ID" value="ACH63597.1"/>
    <property type="molecule type" value="Genomic_DNA"/>
</dbReference>
<evidence type="ECO:0000313" key="3">
    <source>
        <dbReference type="Proteomes" id="UP000001857"/>
    </source>
</evidence>
<dbReference type="AlphaFoldDB" id="B5EUJ2"/>
<protein>
    <recommendedName>
        <fullName evidence="1">Immunity MXAN-0049 protein domain-containing protein</fullName>
    </recommendedName>
</protein>
<name>B5EUJ2_ALIFM</name>
<gene>
    <name evidence="2" type="ordered locus">VFMJ11_A0811</name>
</gene>
<dbReference type="Pfam" id="PF07791">
    <property type="entry name" value="Imm11"/>
    <property type="match status" value="1"/>
</dbReference>
<dbReference type="InterPro" id="IPR012433">
    <property type="entry name" value="Imm11"/>
</dbReference>
<reference evidence="2 3" key="2">
    <citation type="journal article" date="2009" name="Nature">
        <title>A single regulatory gene is sufficient to alter bacterial host range.</title>
        <authorList>
            <person name="Mandel M.J."/>
            <person name="Wollenberg M.S."/>
            <person name="Stabb E.V."/>
            <person name="Visick K.L."/>
            <person name="Ruby E.G."/>
        </authorList>
    </citation>
    <scope>NUCLEOTIDE SEQUENCE [LARGE SCALE GENOMIC DNA]</scope>
    <source>
        <strain evidence="2 3">MJ11</strain>
    </source>
</reference>
<proteinExistence type="predicted"/>
<feature type="domain" description="Immunity MXAN-0049 protein" evidence="1">
    <location>
        <begin position="60"/>
        <end position="192"/>
    </location>
</feature>
<dbReference type="Proteomes" id="UP000001857">
    <property type="component" value="Chromosome II"/>
</dbReference>
<evidence type="ECO:0000259" key="1">
    <source>
        <dbReference type="Pfam" id="PF07791"/>
    </source>
</evidence>
<reference evidence="3" key="1">
    <citation type="submission" date="2008-08" db="EMBL/GenBank/DDBJ databases">
        <title>Complete sequence of Vibrio fischeri strain MJ11.</title>
        <authorList>
            <person name="Mandel M.J."/>
            <person name="Stabb E.V."/>
            <person name="Ruby E.G."/>
            <person name="Ferriera S."/>
            <person name="Johnson J."/>
            <person name="Kravitz S."/>
            <person name="Beeson K."/>
            <person name="Sutton G."/>
            <person name="Rogers Y.-H."/>
            <person name="Friedman R."/>
            <person name="Frazier M."/>
            <person name="Venter J.C."/>
        </authorList>
    </citation>
    <scope>NUCLEOTIDE SEQUENCE [LARGE SCALE GENOMIC DNA]</scope>
    <source>
        <strain evidence="3">MJ11</strain>
    </source>
</reference>